<dbReference type="PANTHER" id="PTHR35300">
    <property type="entry name" value="COACTIVATOR CBP, KIX DOMAIN-CONTAINING PROTEIN-RELATED"/>
    <property type="match status" value="1"/>
</dbReference>
<evidence type="ECO:0000256" key="1">
    <source>
        <dbReference type="ARBA" id="ARBA00023242"/>
    </source>
</evidence>
<protein>
    <recommendedName>
        <fullName evidence="5">Histone acetyltransferase</fullName>
    </recommendedName>
</protein>
<evidence type="ECO:0000313" key="3">
    <source>
        <dbReference type="EMBL" id="KAJ4957484.1"/>
    </source>
</evidence>
<dbReference type="OrthoDB" id="1937968at2759"/>
<evidence type="ECO:0000313" key="4">
    <source>
        <dbReference type="Proteomes" id="UP001141806"/>
    </source>
</evidence>
<feature type="compositionally biased region" description="Basic and acidic residues" evidence="2">
    <location>
        <begin position="336"/>
        <end position="347"/>
    </location>
</feature>
<feature type="compositionally biased region" description="Polar residues" evidence="2">
    <location>
        <begin position="131"/>
        <end position="158"/>
    </location>
</feature>
<evidence type="ECO:0008006" key="5">
    <source>
        <dbReference type="Google" id="ProtNLM"/>
    </source>
</evidence>
<dbReference type="Proteomes" id="UP001141806">
    <property type="component" value="Unassembled WGS sequence"/>
</dbReference>
<comment type="caution">
    <text evidence="3">The sequence shown here is derived from an EMBL/GenBank/DDBJ whole genome shotgun (WGS) entry which is preliminary data.</text>
</comment>
<dbReference type="InterPro" id="IPR036529">
    <property type="entry name" value="KIX_dom_sf"/>
</dbReference>
<accession>A0A9Q0JYP6</accession>
<reference evidence="3" key="1">
    <citation type="journal article" date="2023" name="Plant J.">
        <title>The genome of the king protea, Protea cynaroides.</title>
        <authorList>
            <person name="Chang J."/>
            <person name="Duong T.A."/>
            <person name="Schoeman C."/>
            <person name="Ma X."/>
            <person name="Roodt D."/>
            <person name="Barker N."/>
            <person name="Li Z."/>
            <person name="Van de Peer Y."/>
            <person name="Mizrachi E."/>
        </authorList>
    </citation>
    <scope>NUCLEOTIDE SEQUENCE</scope>
    <source>
        <tissue evidence="3">Young leaves</tissue>
    </source>
</reference>
<dbReference type="AlphaFoldDB" id="A0A9Q0JYP6"/>
<keyword evidence="1" id="KW-0539">Nucleus</keyword>
<feature type="compositionally biased region" description="Polar residues" evidence="2">
    <location>
        <begin position="186"/>
        <end position="224"/>
    </location>
</feature>
<dbReference type="GO" id="GO:0006355">
    <property type="term" value="P:regulation of DNA-templated transcription"/>
    <property type="evidence" value="ECO:0007669"/>
    <property type="project" value="InterPro"/>
</dbReference>
<feature type="region of interest" description="Disordered" evidence="2">
    <location>
        <begin position="332"/>
        <end position="439"/>
    </location>
</feature>
<feature type="region of interest" description="Disordered" evidence="2">
    <location>
        <begin position="124"/>
        <end position="174"/>
    </location>
</feature>
<dbReference type="Gene3D" id="1.10.246.20">
    <property type="entry name" value="Coactivator CBP, KIX domain"/>
    <property type="match status" value="1"/>
</dbReference>
<dbReference type="PANTHER" id="PTHR35300:SF4">
    <property type="entry name" value="HISTONE ACETYLTRANSFERASE"/>
    <property type="match status" value="1"/>
</dbReference>
<name>A0A9Q0JYP6_9MAGN</name>
<dbReference type="EMBL" id="JAMYWD010000010">
    <property type="protein sequence ID" value="KAJ4957484.1"/>
    <property type="molecule type" value="Genomic_DNA"/>
</dbReference>
<feature type="region of interest" description="Disordered" evidence="2">
    <location>
        <begin position="186"/>
        <end position="227"/>
    </location>
</feature>
<gene>
    <name evidence="3" type="ORF">NE237_024595</name>
</gene>
<organism evidence="3 4">
    <name type="scientific">Protea cynaroides</name>
    <dbReference type="NCBI Taxonomy" id="273540"/>
    <lineage>
        <taxon>Eukaryota</taxon>
        <taxon>Viridiplantae</taxon>
        <taxon>Streptophyta</taxon>
        <taxon>Embryophyta</taxon>
        <taxon>Tracheophyta</taxon>
        <taxon>Spermatophyta</taxon>
        <taxon>Magnoliopsida</taxon>
        <taxon>Proteales</taxon>
        <taxon>Proteaceae</taxon>
        <taxon>Protea</taxon>
    </lineage>
</organism>
<dbReference type="GO" id="GO:0003712">
    <property type="term" value="F:transcription coregulator activity"/>
    <property type="evidence" value="ECO:0007669"/>
    <property type="project" value="InterPro"/>
</dbReference>
<evidence type="ECO:0000256" key="2">
    <source>
        <dbReference type="SAM" id="MobiDB-lite"/>
    </source>
</evidence>
<feature type="compositionally biased region" description="Low complexity" evidence="2">
    <location>
        <begin position="351"/>
        <end position="364"/>
    </location>
</feature>
<proteinExistence type="predicted"/>
<keyword evidence="4" id="KW-1185">Reference proteome</keyword>
<sequence length="439" mass="49062">MPRPGPRPYDCVRRAWHSDRHQPMRGSIIQEIFRVANEIHSPATKKNMEWQEKLPIVVLKAEEIMYSKANSEVEYMDLKTVWDRVNDAINTIIRVDESTETGEYLQPCIEAALNLGCIARRASRSQRHSNPRSYLNSTAQEQPNSANPRAPDNATQERSLPLQPGNRTRSPQLIPRYSTLTRPITMNSAGFRSNSSSPVTQDSNPTSTHEFPLSSENFPSTGLNQPLPIPASLSSNLARACPLYYGTPRQSREPQLCFQLQVPQKSEHDAVVGIPCVQSAVEPAAMPLLEYPFCCESGVNALRRTTQSEFKDKSELPHQIECDLHLRLGPSPAADTRIENEWPHQVEDVDSSSSREGSKSSDQSPRMGKEICFLPRNNPDDPSESCSSKWSNEGEGLNAEAITRKRKAPVGESPGDGNIGRQPNFPSHQFLARLKKPDF</sequence>